<evidence type="ECO:0000313" key="2">
    <source>
        <dbReference type="EMBL" id="OEH45755.1"/>
    </source>
</evidence>
<dbReference type="Proteomes" id="UP000095229">
    <property type="component" value="Unassembled WGS sequence"/>
</dbReference>
<feature type="region of interest" description="Disordered" evidence="1">
    <location>
        <begin position="72"/>
        <end position="99"/>
    </location>
</feature>
<dbReference type="PATRIC" id="fig|45071.6.peg.3283"/>
<organism evidence="2 3">
    <name type="scientific">Legionella parisiensis</name>
    <dbReference type="NCBI Taxonomy" id="45071"/>
    <lineage>
        <taxon>Bacteria</taxon>
        <taxon>Pseudomonadati</taxon>
        <taxon>Pseudomonadota</taxon>
        <taxon>Gammaproteobacteria</taxon>
        <taxon>Legionellales</taxon>
        <taxon>Legionellaceae</taxon>
        <taxon>Legionella</taxon>
    </lineage>
</organism>
<sequence length="99" mass="11288">MGKSNRKWEQIKATAEKEELNIDKELSYDPIDTQKELDEIERINHDPNNTMDEMRSLRNTLVGAPVRLPAQISDQENNLGDNNTAFEIDDPAPESPKIP</sequence>
<protein>
    <submittedName>
        <fullName evidence="2">Uncharacterized protein</fullName>
    </submittedName>
</protein>
<proteinExistence type="predicted"/>
<dbReference type="STRING" id="45071.Lpar_3054"/>
<name>A0A1E5JMI6_9GAMM</name>
<comment type="caution">
    <text evidence="2">The sequence shown here is derived from an EMBL/GenBank/DDBJ whole genome shotgun (WGS) entry which is preliminary data.</text>
</comment>
<feature type="compositionally biased region" description="Polar residues" evidence="1">
    <location>
        <begin position="72"/>
        <end position="85"/>
    </location>
</feature>
<dbReference type="OrthoDB" id="5657121at2"/>
<dbReference type="EMBL" id="LSOG01000088">
    <property type="protein sequence ID" value="OEH45755.1"/>
    <property type="molecule type" value="Genomic_DNA"/>
</dbReference>
<dbReference type="RefSeq" id="WP_058518753.1">
    <property type="nucleotide sequence ID" value="NZ_CAAAIE010000001.1"/>
</dbReference>
<gene>
    <name evidence="2" type="ORF">lpari_03268</name>
</gene>
<evidence type="ECO:0000313" key="3">
    <source>
        <dbReference type="Proteomes" id="UP000095229"/>
    </source>
</evidence>
<reference evidence="2 3" key="1">
    <citation type="submission" date="2016-02" db="EMBL/GenBank/DDBJ databases">
        <title>Secondary metabolites in Legionella.</title>
        <authorList>
            <person name="Tobias N.J."/>
            <person name="Bode H.B."/>
        </authorList>
    </citation>
    <scope>NUCLEOTIDE SEQUENCE [LARGE SCALE GENOMIC DNA]</scope>
    <source>
        <strain evidence="2 3">DSM 19216</strain>
    </source>
</reference>
<accession>A0A1E5JMI6</accession>
<dbReference type="AlphaFoldDB" id="A0A1E5JMI6"/>
<evidence type="ECO:0000256" key="1">
    <source>
        <dbReference type="SAM" id="MobiDB-lite"/>
    </source>
</evidence>
<keyword evidence="3" id="KW-1185">Reference proteome</keyword>